<dbReference type="GO" id="GO:0009073">
    <property type="term" value="P:aromatic amino acid family biosynthetic process"/>
    <property type="evidence" value="ECO:0007669"/>
    <property type="project" value="UniProtKB-KW"/>
</dbReference>
<evidence type="ECO:0000256" key="4">
    <source>
        <dbReference type="ARBA" id="ARBA00022857"/>
    </source>
</evidence>
<dbReference type="HAMAP" id="MF_00222">
    <property type="entry name" value="Shikimate_DH_AroE"/>
    <property type="match status" value="1"/>
</dbReference>
<feature type="binding site" evidence="8">
    <location>
        <position position="62"/>
    </location>
    <ligand>
        <name>shikimate</name>
        <dbReference type="ChEBI" id="CHEBI:36208"/>
    </ligand>
</feature>
<feature type="domain" description="Shikimate dehydrogenase substrate binding N-terminal" evidence="10">
    <location>
        <begin position="7"/>
        <end position="89"/>
    </location>
</feature>
<evidence type="ECO:0000256" key="3">
    <source>
        <dbReference type="ARBA" id="ARBA00022605"/>
    </source>
</evidence>
<evidence type="ECO:0000259" key="10">
    <source>
        <dbReference type="Pfam" id="PF08501"/>
    </source>
</evidence>
<dbReference type="Pfam" id="PF08501">
    <property type="entry name" value="Shikimate_dh_N"/>
    <property type="match status" value="1"/>
</dbReference>
<dbReference type="Pfam" id="PF01488">
    <property type="entry name" value="Shikimate_DH"/>
    <property type="match status" value="1"/>
</dbReference>
<dbReference type="EMBL" id="BMEY01000004">
    <property type="protein sequence ID" value="GGA68914.1"/>
    <property type="molecule type" value="Genomic_DNA"/>
</dbReference>
<dbReference type="PANTHER" id="PTHR21089:SF1">
    <property type="entry name" value="BIFUNCTIONAL 3-DEHYDROQUINATE DEHYDRATASE_SHIKIMATE DEHYDROGENASE, CHLOROPLASTIC"/>
    <property type="match status" value="1"/>
</dbReference>
<dbReference type="SUPFAM" id="SSF53223">
    <property type="entry name" value="Aminoacid dehydrogenase-like, N-terminal domain"/>
    <property type="match status" value="1"/>
</dbReference>
<feature type="active site" description="Proton acceptor" evidence="8">
    <location>
        <position position="66"/>
    </location>
</feature>
<dbReference type="SUPFAM" id="SSF51735">
    <property type="entry name" value="NAD(P)-binding Rossmann-fold domains"/>
    <property type="match status" value="1"/>
</dbReference>
<feature type="domain" description="Quinate/shikimate 5-dehydrogenase/glutamyl-tRNA reductase" evidence="9">
    <location>
        <begin position="119"/>
        <end position="195"/>
    </location>
</feature>
<feature type="binding site" evidence="8">
    <location>
        <position position="87"/>
    </location>
    <ligand>
        <name>shikimate</name>
        <dbReference type="ChEBI" id="CHEBI:36208"/>
    </ligand>
</feature>
<dbReference type="Proteomes" id="UP000613512">
    <property type="component" value="Unassembled WGS sequence"/>
</dbReference>
<comment type="caution">
    <text evidence="8">Lacks conserved residue(s) required for the propagation of feature annotation.</text>
</comment>
<name>A0A916RVY8_9BACI</name>
<evidence type="ECO:0000313" key="13">
    <source>
        <dbReference type="Proteomes" id="UP000613512"/>
    </source>
</evidence>
<dbReference type="GO" id="GO:0008652">
    <property type="term" value="P:amino acid biosynthetic process"/>
    <property type="evidence" value="ECO:0007669"/>
    <property type="project" value="UniProtKB-KW"/>
</dbReference>
<feature type="binding site" evidence="8">
    <location>
        <position position="244"/>
    </location>
    <ligand>
        <name>NADP(+)</name>
        <dbReference type="ChEBI" id="CHEBI:58349"/>
    </ligand>
</feature>
<comment type="function">
    <text evidence="8">Involved in the biosynthesis of the chorismate, which leads to the biosynthesis of aromatic amino acids. Catalyzes the reversible NADPH linked reduction of 3-dehydroshikimate (DHSA) to yield shikimate (SA).</text>
</comment>
<feature type="binding site" evidence="8">
    <location>
        <position position="251"/>
    </location>
    <ligand>
        <name>shikimate</name>
        <dbReference type="ChEBI" id="CHEBI:36208"/>
    </ligand>
</feature>
<dbReference type="GO" id="GO:0050661">
    <property type="term" value="F:NADP binding"/>
    <property type="evidence" value="ECO:0007669"/>
    <property type="project" value="InterPro"/>
</dbReference>
<dbReference type="InterPro" id="IPR036291">
    <property type="entry name" value="NAD(P)-bd_dom_sf"/>
</dbReference>
<comment type="subunit">
    <text evidence="8">Homodimer.</text>
</comment>
<dbReference type="NCBIfam" id="TIGR00507">
    <property type="entry name" value="aroE"/>
    <property type="match status" value="1"/>
</dbReference>
<dbReference type="GO" id="GO:0019632">
    <property type="term" value="P:shikimate metabolic process"/>
    <property type="evidence" value="ECO:0007669"/>
    <property type="project" value="InterPro"/>
</dbReference>
<dbReference type="CDD" id="cd01065">
    <property type="entry name" value="NAD_bind_Shikimate_DH"/>
    <property type="match status" value="1"/>
</dbReference>
<dbReference type="InterPro" id="IPR022893">
    <property type="entry name" value="Shikimate_DH_fam"/>
</dbReference>
<evidence type="ECO:0000256" key="6">
    <source>
        <dbReference type="ARBA" id="ARBA00023141"/>
    </source>
</evidence>
<keyword evidence="13" id="KW-1185">Reference proteome</keyword>
<dbReference type="GO" id="GO:0005829">
    <property type="term" value="C:cytosol"/>
    <property type="evidence" value="ECO:0007669"/>
    <property type="project" value="TreeGrafter"/>
</dbReference>
<evidence type="ECO:0000256" key="2">
    <source>
        <dbReference type="ARBA" id="ARBA00012962"/>
    </source>
</evidence>
<feature type="binding site" evidence="8">
    <location>
        <begin position="153"/>
        <end position="158"/>
    </location>
    <ligand>
        <name>NADP(+)</name>
        <dbReference type="ChEBI" id="CHEBI:58349"/>
    </ligand>
</feature>
<comment type="similarity">
    <text evidence="8">Belongs to the shikimate dehydrogenase family.</text>
</comment>
<feature type="binding site" evidence="8">
    <location>
        <position position="221"/>
    </location>
    <ligand>
        <name>NADP(+)</name>
        <dbReference type="ChEBI" id="CHEBI:58349"/>
    </ligand>
</feature>
<dbReference type="Gene3D" id="3.40.50.10860">
    <property type="entry name" value="Leucine Dehydrogenase, chain A, domain 1"/>
    <property type="match status" value="1"/>
</dbReference>
<accession>A0A916RVY8</accession>
<evidence type="ECO:0000256" key="5">
    <source>
        <dbReference type="ARBA" id="ARBA00023002"/>
    </source>
</evidence>
<keyword evidence="6 8" id="KW-0057">Aromatic amino acid biosynthesis</keyword>
<dbReference type="PANTHER" id="PTHR21089">
    <property type="entry name" value="SHIKIMATE DEHYDROGENASE"/>
    <property type="match status" value="1"/>
</dbReference>
<feature type="binding site" evidence="8">
    <location>
        <position position="102"/>
    </location>
    <ligand>
        <name>shikimate</name>
        <dbReference type="ChEBI" id="CHEBI:36208"/>
    </ligand>
</feature>
<comment type="catalytic activity">
    <reaction evidence="7 8">
        <text>shikimate + NADP(+) = 3-dehydroshikimate + NADPH + H(+)</text>
        <dbReference type="Rhea" id="RHEA:17737"/>
        <dbReference type="ChEBI" id="CHEBI:15378"/>
        <dbReference type="ChEBI" id="CHEBI:16630"/>
        <dbReference type="ChEBI" id="CHEBI:36208"/>
        <dbReference type="ChEBI" id="CHEBI:57783"/>
        <dbReference type="ChEBI" id="CHEBI:58349"/>
        <dbReference type="EC" id="1.1.1.25"/>
    </reaction>
</comment>
<organism evidence="12 13">
    <name type="scientific">Ornithinibacillus halotolerans</name>
    <dbReference type="NCBI Taxonomy" id="1274357"/>
    <lineage>
        <taxon>Bacteria</taxon>
        <taxon>Bacillati</taxon>
        <taxon>Bacillota</taxon>
        <taxon>Bacilli</taxon>
        <taxon>Bacillales</taxon>
        <taxon>Bacillaceae</taxon>
        <taxon>Ornithinibacillus</taxon>
    </lineage>
</organism>
<comment type="pathway">
    <text evidence="1 8">Metabolic intermediate biosynthesis; chorismate biosynthesis; chorismate from D-erythrose 4-phosphate and phosphoenolpyruvate: step 4/7.</text>
</comment>
<proteinExistence type="inferred from homology"/>
<dbReference type="EC" id="1.1.1.25" evidence="2 8"/>
<dbReference type="InterPro" id="IPR006151">
    <property type="entry name" value="Shikm_DH/Glu-tRNA_Rdtase"/>
</dbReference>
<feature type="binding site" evidence="8">
    <location>
        <begin position="129"/>
        <end position="133"/>
    </location>
    <ligand>
        <name>NADP(+)</name>
        <dbReference type="ChEBI" id="CHEBI:58349"/>
    </ligand>
</feature>
<dbReference type="Pfam" id="PF18317">
    <property type="entry name" value="SDH_C"/>
    <property type="match status" value="1"/>
</dbReference>
<dbReference type="RefSeq" id="WP_188383701.1">
    <property type="nucleotide sequence ID" value="NZ_BMEY01000004.1"/>
</dbReference>
<dbReference type="AlphaFoldDB" id="A0A916RVY8"/>
<reference evidence="12" key="1">
    <citation type="journal article" date="2014" name="Int. J. Syst. Evol. Microbiol.">
        <title>Complete genome sequence of Corynebacterium casei LMG S-19264T (=DSM 44701T), isolated from a smear-ripened cheese.</title>
        <authorList>
            <consortium name="US DOE Joint Genome Institute (JGI-PGF)"/>
            <person name="Walter F."/>
            <person name="Albersmeier A."/>
            <person name="Kalinowski J."/>
            <person name="Ruckert C."/>
        </authorList>
    </citation>
    <scope>NUCLEOTIDE SEQUENCE</scope>
    <source>
        <strain evidence="12">CGMCC 1.12408</strain>
    </source>
</reference>
<dbReference type="InterPro" id="IPR013708">
    <property type="entry name" value="Shikimate_DH-bd_N"/>
</dbReference>
<gene>
    <name evidence="8 12" type="primary">aroE</name>
    <name evidence="12" type="ORF">GCM10008025_11120</name>
</gene>
<dbReference type="GO" id="GO:0009423">
    <property type="term" value="P:chorismate biosynthetic process"/>
    <property type="evidence" value="ECO:0007669"/>
    <property type="project" value="UniProtKB-UniRule"/>
</dbReference>
<dbReference type="Gene3D" id="3.40.50.720">
    <property type="entry name" value="NAD(P)-binding Rossmann-like Domain"/>
    <property type="match status" value="1"/>
</dbReference>
<dbReference type="GO" id="GO:0004764">
    <property type="term" value="F:shikimate 3-dehydrogenase (NADP+) activity"/>
    <property type="evidence" value="ECO:0007669"/>
    <property type="project" value="UniProtKB-UniRule"/>
</dbReference>
<evidence type="ECO:0000259" key="11">
    <source>
        <dbReference type="Pfam" id="PF18317"/>
    </source>
</evidence>
<dbReference type="InterPro" id="IPR046346">
    <property type="entry name" value="Aminoacid_DH-like_N_sf"/>
</dbReference>
<evidence type="ECO:0000256" key="1">
    <source>
        <dbReference type="ARBA" id="ARBA00004871"/>
    </source>
</evidence>
<dbReference type="InterPro" id="IPR041121">
    <property type="entry name" value="SDH_C"/>
</dbReference>
<evidence type="ECO:0000313" key="12">
    <source>
        <dbReference type="EMBL" id="GGA68914.1"/>
    </source>
</evidence>
<evidence type="ECO:0000256" key="7">
    <source>
        <dbReference type="ARBA" id="ARBA00049442"/>
    </source>
</evidence>
<feature type="domain" description="SDH C-terminal" evidence="11">
    <location>
        <begin position="244"/>
        <end position="274"/>
    </location>
</feature>
<evidence type="ECO:0000256" key="8">
    <source>
        <dbReference type="HAMAP-Rule" id="MF_00222"/>
    </source>
</evidence>
<keyword evidence="4 8" id="KW-0521">NADP</keyword>
<evidence type="ECO:0000259" key="9">
    <source>
        <dbReference type="Pfam" id="PF01488"/>
    </source>
</evidence>
<feature type="binding site" evidence="8">
    <location>
        <position position="223"/>
    </location>
    <ligand>
        <name>shikimate</name>
        <dbReference type="ChEBI" id="CHEBI:36208"/>
    </ligand>
</feature>
<dbReference type="InterPro" id="IPR011342">
    <property type="entry name" value="Shikimate_DH"/>
</dbReference>
<comment type="caution">
    <text evidence="12">The sequence shown here is derived from an EMBL/GenBank/DDBJ whole genome shotgun (WGS) entry which is preliminary data.</text>
</comment>
<keyword evidence="3 8" id="KW-0028">Amino-acid biosynthesis</keyword>
<keyword evidence="5 8" id="KW-0560">Oxidoreductase</keyword>
<protein>
    <recommendedName>
        <fullName evidence="2 8">Shikimate dehydrogenase (NADP(+))</fullName>
        <shortName evidence="8">SDH</shortName>
        <ecNumber evidence="2 8">1.1.1.25</ecNumber>
    </recommendedName>
</protein>
<sequence>MEYKLGLLGYPISHSLSPWIYNQFLKQEKIKGTYTIFEVEENRLIDQVNKMKEKNFNGFNVTAPYKEKIIPLLDELDVSAQNIGAVNTVLIKNGQLTGYNTDAVGYLRSLEQYFPHLKQDKQQKILIIGAGGAARAIYYGLNRAGYISIDLTNRTLEKAHAITKIKSVETKSSVMSLEVAEKQLKEYDLVIQTTSVGMKPRLNEIPITLDGIRSRTIVSDIIYQPIWTKFLTEAKALNASIHHGHTMLLYQAQYAFEIWFGKKPTLKQMDEQLKRILEG</sequence>
<reference evidence="12" key="2">
    <citation type="submission" date="2020-09" db="EMBL/GenBank/DDBJ databases">
        <authorList>
            <person name="Sun Q."/>
            <person name="Zhou Y."/>
        </authorList>
    </citation>
    <scope>NUCLEOTIDE SEQUENCE</scope>
    <source>
        <strain evidence="12">CGMCC 1.12408</strain>
    </source>
</reference>
<feature type="binding site" evidence="8">
    <location>
        <begin position="15"/>
        <end position="17"/>
    </location>
    <ligand>
        <name>shikimate</name>
        <dbReference type="ChEBI" id="CHEBI:36208"/>
    </ligand>
</feature>